<name>A0A224YMG1_9ACAR</name>
<accession>A0A224YMG1</accession>
<dbReference type="AlphaFoldDB" id="A0A224YMG1"/>
<evidence type="ECO:0000313" key="1">
    <source>
        <dbReference type="EMBL" id="MAA15433.1"/>
    </source>
</evidence>
<proteinExistence type="predicted"/>
<protein>
    <submittedName>
        <fullName evidence="1">Lipocalin</fullName>
    </submittedName>
</protein>
<sequence length="95" mass="11202">MAKKSHGLLCIYRREVEGILNDTTPLTVIRAKYKKERHAVCVYSQRLEISKLGFHHNLSYFMKGSKIEPKERGEWRKRQFLMLTLGTGWYIVETS</sequence>
<organism evidence="1">
    <name type="scientific">Rhipicephalus zambeziensis</name>
    <dbReference type="NCBI Taxonomy" id="60191"/>
    <lineage>
        <taxon>Eukaryota</taxon>
        <taxon>Metazoa</taxon>
        <taxon>Ecdysozoa</taxon>
        <taxon>Arthropoda</taxon>
        <taxon>Chelicerata</taxon>
        <taxon>Arachnida</taxon>
        <taxon>Acari</taxon>
        <taxon>Parasitiformes</taxon>
        <taxon>Ixodida</taxon>
        <taxon>Ixodoidea</taxon>
        <taxon>Ixodidae</taxon>
        <taxon>Rhipicephalinae</taxon>
        <taxon>Rhipicephalus</taxon>
        <taxon>Rhipicephalus</taxon>
    </lineage>
</organism>
<reference evidence="1" key="1">
    <citation type="journal article" date="2017" name="Parasit. Vectors">
        <title>Sialotranscriptomics of Rhipicephalus zambeziensis reveals intricate expression profiles of secretory proteins and suggests tight temporal transcriptional regulation during blood-feeding.</title>
        <authorList>
            <person name="de Castro M.H."/>
            <person name="de Klerk D."/>
            <person name="Pienaar R."/>
            <person name="Rees D.J.G."/>
            <person name="Mans B.J."/>
        </authorList>
    </citation>
    <scope>NUCLEOTIDE SEQUENCE</scope>
    <source>
        <tissue evidence="1">Salivary glands</tissue>
    </source>
</reference>
<dbReference type="EMBL" id="GFPF01004287">
    <property type="protein sequence ID" value="MAA15433.1"/>
    <property type="molecule type" value="Transcribed_RNA"/>
</dbReference>